<dbReference type="EMBL" id="GG745341">
    <property type="protein sequence ID" value="KNE62827.1"/>
    <property type="molecule type" value="Genomic_DNA"/>
</dbReference>
<dbReference type="VEuPathDB" id="FungiDB:AMAG_08004"/>
<sequence length="496" mass="54424">MPATMPMSAPMPATGPVSLPGAMPAPTGHDAGFTINIQLRYLPMTITGEHARIEMHDPMITLAIDPPGTSISVSQALIRTDVSWPSFVQVLLQQLVQLPTSVEQSVCMAGGMYLHVAPPLPAPPVAPAPQPQPTSALNALGTLAANPIMQSLAQTNPVLAQMMLAQVAGNATASGSLPAHPAPSRDDHRRGRSRSRSPSHGRGRRISGSRSRSPLRRDYSGRRPPSPLERARRGSPPRRDNPLPPRRGSFRARSGSRTRSRSPIDSRGPSSPSGLLEFKVVNLPSWKASFNGRIESFFEHTGARARFEPTGLGTGNVRLEFDSVALDVETVVRRTLARSWTVFGGRPLIIEPLDPKWRRLLRETPKPEIYVAINTPGRHEAPLKDVTRHFDVDKVWPYLDRSPAYIPGTTLSYTFMTVESPPRPNLLMDRDGVIVFGHKVRVKRIEDPVAFFRTPYQLHDMCMQMARADPELSKHVEHAVRSGHFGNGAKGSRARS</sequence>
<feature type="region of interest" description="Disordered" evidence="1">
    <location>
        <begin position="173"/>
        <end position="274"/>
    </location>
</feature>
<evidence type="ECO:0000313" key="3">
    <source>
        <dbReference type="Proteomes" id="UP000054350"/>
    </source>
</evidence>
<evidence type="ECO:0000256" key="1">
    <source>
        <dbReference type="SAM" id="MobiDB-lite"/>
    </source>
</evidence>
<dbReference type="OrthoDB" id="10366626at2759"/>
<keyword evidence="3" id="KW-1185">Reference proteome</keyword>
<reference evidence="3" key="2">
    <citation type="submission" date="2009-11" db="EMBL/GenBank/DDBJ databases">
        <title>The Genome Sequence of Allomyces macrogynus strain ATCC 38327.</title>
        <authorList>
            <consortium name="The Broad Institute Genome Sequencing Platform"/>
            <person name="Russ C."/>
            <person name="Cuomo C."/>
            <person name="Shea T."/>
            <person name="Young S.K."/>
            <person name="Zeng Q."/>
            <person name="Koehrsen M."/>
            <person name="Haas B."/>
            <person name="Borodovsky M."/>
            <person name="Guigo R."/>
            <person name="Alvarado L."/>
            <person name="Berlin A."/>
            <person name="Borenstein D."/>
            <person name="Chen Z."/>
            <person name="Engels R."/>
            <person name="Freedman E."/>
            <person name="Gellesch M."/>
            <person name="Goldberg J."/>
            <person name="Griggs A."/>
            <person name="Gujja S."/>
            <person name="Heiman D."/>
            <person name="Hepburn T."/>
            <person name="Howarth C."/>
            <person name="Jen D."/>
            <person name="Larson L."/>
            <person name="Lewis B."/>
            <person name="Mehta T."/>
            <person name="Park D."/>
            <person name="Pearson M."/>
            <person name="Roberts A."/>
            <person name="Saif S."/>
            <person name="Shenoy N."/>
            <person name="Sisk P."/>
            <person name="Stolte C."/>
            <person name="Sykes S."/>
            <person name="Walk T."/>
            <person name="White J."/>
            <person name="Yandava C."/>
            <person name="Burger G."/>
            <person name="Gray M.W."/>
            <person name="Holland P.W.H."/>
            <person name="King N."/>
            <person name="Lang F.B.F."/>
            <person name="Roger A.J."/>
            <person name="Ruiz-Trillo I."/>
            <person name="Lander E."/>
            <person name="Nusbaum C."/>
        </authorList>
    </citation>
    <scope>NUCLEOTIDE SEQUENCE [LARGE SCALE GENOMIC DNA]</scope>
    <source>
        <strain evidence="3">ATCC 38327</strain>
    </source>
</reference>
<feature type="compositionally biased region" description="Basic residues" evidence="1">
    <location>
        <begin position="248"/>
        <end position="260"/>
    </location>
</feature>
<accession>A0A0L0SK15</accession>
<protein>
    <submittedName>
        <fullName evidence="2">Uncharacterized protein</fullName>
    </submittedName>
</protein>
<organism evidence="2 3">
    <name type="scientific">Allomyces macrogynus (strain ATCC 38327)</name>
    <name type="common">Allomyces javanicus var. macrogynus</name>
    <dbReference type="NCBI Taxonomy" id="578462"/>
    <lineage>
        <taxon>Eukaryota</taxon>
        <taxon>Fungi</taxon>
        <taxon>Fungi incertae sedis</taxon>
        <taxon>Blastocladiomycota</taxon>
        <taxon>Blastocladiomycetes</taxon>
        <taxon>Blastocladiales</taxon>
        <taxon>Blastocladiaceae</taxon>
        <taxon>Allomyces</taxon>
    </lineage>
</organism>
<name>A0A0L0SK15_ALLM3</name>
<feature type="compositionally biased region" description="Basic and acidic residues" evidence="1">
    <location>
        <begin position="229"/>
        <end position="241"/>
    </location>
</feature>
<reference evidence="2 3" key="1">
    <citation type="submission" date="2009-11" db="EMBL/GenBank/DDBJ databases">
        <title>Annotation of Allomyces macrogynus ATCC 38327.</title>
        <authorList>
            <consortium name="The Broad Institute Genome Sequencing Platform"/>
            <person name="Russ C."/>
            <person name="Cuomo C."/>
            <person name="Burger G."/>
            <person name="Gray M.W."/>
            <person name="Holland P.W.H."/>
            <person name="King N."/>
            <person name="Lang F.B.F."/>
            <person name="Roger A.J."/>
            <person name="Ruiz-Trillo I."/>
            <person name="Young S.K."/>
            <person name="Zeng Q."/>
            <person name="Gargeya S."/>
            <person name="Fitzgerald M."/>
            <person name="Haas B."/>
            <person name="Abouelleil A."/>
            <person name="Alvarado L."/>
            <person name="Arachchi H.M."/>
            <person name="Berlin A."/>
            <person name="Chapman S.B."/>
            <person name="Gearin G."/>
            <person name="Goldberg J."/>
            <person name="Griggs A."/>
            <person name="Gujja S."/>
            <person name="Hansen M."/>
            <person name="Heiman D."/>
            <person name="Howarth C."/>
            <person name="Larimer J."/>
            <person name="Lui A."/>
            <person name="MacDonald P.J.P."/>
            <person name="McCowen C."/>
            <person name="Montmayeur A."/>
            <person name="Murphy C."/>
            <person name="Neiman D."/>
            <person name="Pearson M."/>
            <person name="Priest M."/>
            <person name="Roberts A."/>
            <person name="Saif S."/>
            <person name="Shea T."/>
            <person name="Sisk P."/>
            <person name="Stolte C."/>
            <person name="Sykes S."/>
            <person name="Wortman J."/>
            <person name="Nusbaum C."/>
            <person name="Birren B."/>
        </authorList>
    </citation>
    <scope>NUCLEOTIDE SEQUENCE [LARGE SCALE GENOMIC DNA]</scope>
    <source>
        <strain evidence="2 3">ATCC 38327</strain>
    </source>
</reference>
<feature type="compositionally biased region" description="Basic residues" evidence="1">
    <location>
        <begin position="190"/>
        <end position="207"/>
    </location>
</feature>
<dbReference type="AlphaFoldDB" id="A0A0L0SK15"/>
<dbReference type="Proteomes" id="UP000054350">
    <property type="component" value="Unassembled WGS sequence"/>
</dbReference>
<gene>
    <name evidence="2" type="ORF">AMAG_08004</name>
</gene>
<evidence type="ECO:0000313" key="2">
    <source>
        <dbReference type="EMBL" id="KNE62827.1"/>
    </source>
</evidence>
<proteinExistence type="predicted"/>